<keyword evidence="7" id="KW-1185">Reference proteome</keyword>
<dbReference type="eggNOG" id="COG1309">
    <property type="taxonomic scope" value="Bacteria"/>
</dbReference>
<dbReference type="KEGG" id="asd:AS9A_3795"/>
<keyword evidence="3" id="KW-0804">Transcription</keyword>
<accession>F6EFW9</accession>
<dbReference type="AlphaFoldDB" id="F6EFW9"/>
<evidence type="ECO:0000256" key="1">
    <source>
        <dbReference type="ARBA" id="ARBA00023015"/>
    </source>
</evidence>
<evidence type="ECO:0000256" key="3">
    <source>
        <dbReference type="ARBA" id="ARBA00023163"/>
    </source>
</evidence>
<feature type="domain" description="HTH tetR-type" evidence="5">
    <location>
        <begin position="16"/>
        <end position="76"/>
    </location>
</feature>
<keyword evidence="1" id="KW-0805">Transcription regulation</keyword>
<dbReference type="Gene3D" id="1.10.357.10">
    <property type="entry name" value="Tetracycline Repressor, domain 2"/>
    <property type="match status" value="1"/>
</dbReference>
<evidence type="ECO:0000259" key="5">
    <source>
        <dbReference type="PROSITE" id="PS50977"/>
    </source>
</evidence>
<dbReference type="PANTHER" id="PTHR30055">
    <property type="entry name" value="HTH-TYPE TRANSCRIPTIONAL REGULATOR RUTR"/>
    <property type="match status" value="1"/>
</dbReference>
<dbReference type="Proteomes" id="UP000009235">
    <property type="component" value="Chromosome"/>
</dbReference>
<dbReference type="InterPro" id="IPR001647">
    <property type="entry name" value="HTH_TetR"/>
</dbReference>
<dbReference type="RefSeq" id="WP_013808582.1">
    <property type="nucleotide sequence ID" value="NC_015564.1"/>
</dbReference>
<dbReference type="PRINTS" id="PR00455">
    <property type="entry name" value="HTHTETR"/>
</dbReference>
<dbReference type="Pfam" id="PF18556">
    <property type="entry name" value="TetR_C_35"/>
    <property type="match status" value="1"/>
</dbReference>
<proteinExistence type="predicted"/>
<keyword evidence="2 4" id="KW-0238">DNA-binding</keyword>
<dbReference type="InterPro" id="IPR040611">
    <property type="entry name" value="AlkX_C"/>
</dbReference>
<gene>
    <name evidence="6" type="ordered locus">AS9A_3795</name>
</gene>
<dbReference type="Pfam" id="PF00440">
    <property type="entry name" value="TetR_N"/>
    <property type="match status" value="1"/>
</dbReference>
<dbReference type="EMBL" id="CP002786">
    <property type="protein sequence ID" value="AEF42233.1"/>
    <property type="molecule type" value="Genomic_DNA"/>
</dbReference>
<reference evidence="6 7" key="1">
    <citation type="journal article" date="2011" name="J. Bacteriol.">
        <title>Complete genome sequence of Amycolicicoccus subflavus DQS3-9A1T, an actinomycete isolated from crude oil-polluted soil.</title>
        <authorList>
            <person name="Cai M."/>
            <person name="Chen W.M."/>
            <person name="Nie Y."/>
            <person name="Chi C.Q."/>
            <person name="Wang Y.N."/>
            <person name="Tang Y.Q."/>
            <person name="Li G.Y."/>
            <person name="Wu X.L."/>
        </authorList>
    </citation>
    <scope>NUCLEOTIDE SEQUENCE [LARGE SCALE GENOMIC DNA]</scope>
    <source>
        <strain evidence="7">DSM 45089 / DQS3-9A1</strain>
    </source>
</reference>
<evidence type="ECO:0000256" key="4">
    <source>
        <dbReference type="PROSITE-ProRule" id="PRU00335"/>
    </source>
</evidence>
<sequence length="210" mass="23343">MPGVRTRGSYQEAARQLLRTSVLDAVRSLLDEKEWSDITMAEVARAAGVSRQTLYNEFDSRQGVAQQYILRLVDQFLDEVKDAVAAHPDDARGTIMSAFERFISIATSDPAVRWALLGRAKSELLSLITTDGWPVLEKAVNSLAEVFEGSWVQLSPRDARIAANHVGRIALSFIAIPARSPDTIIDDFTDFVVPFFERAYEDSLARRPAS</sequence>
<dbReference type="GO" id="GO:0003700">
    <property type="term" value="F:DNA-binding transcription factor activity"/>
    <property type="evidence" value="ECO:0007669"/>
    <property type="project" value="TreeGrafter"/>
</dbReference>
<dbReference type="GO" id="GO:0000976">
    <property type="term" value="F:transcription cis-regulatory region binding"/>
    <property type="evidence" value="ECO:0007669"/>
    <property type="project" value="TreeGrafter"/>
</dbReference>
<evidence type="ECO:0000256" key="2">
    <source>
        <dbReference type="ARBA" id="ARBA00023125"/>
    </source>
</evidence>
<name>F6EFW9_HOYSD</name>
<dbReference type="STRING" id="443218.AS9A_3795"/>
<dbReference type="HOGENOM" id="CLU_088557_0_0_11"/>
<dbReference type="PROSITE" id="PS50977">
    <property type="entry name" value="HTH_TETR_2"/>
    <property type="match status" value="1"/>
</dbReference>
<dbReference type="InterPro" id="IPR050109">
    <property type="entry name" value="HTH-type_TetR-like_transc_reg"/>
</dbReference>
<protein>
    <submittedName>
        <fullName evidence="6">Possible transcriptional regulator, TetR family protein</fullName>
    </submittedName>
</protein>
<evidence type="ECO:0000313" key="7">
    <source>
        <dbReference type="Proteomes" id="UP000009235"/>
    </source>
</evidence>
<dbReference type="InterPro" id="IPR009057">
    <property type="entry name" value="Homeodomain-like_sf"/>
</dbReference>
<dbReference type="OrthoDB" id="4371863at2"/>
<feature type="DNA-binding region" description="H-T-H motif" evidence="4">
    <location>
        <begin position="39"/>
        <end position="58"/>
    </location>
</feature>
<organism evidence="6 7">
    <name type="scientific">Hoyosella subflava (strain DSM 45089 / JCM 17490 / NBRC 109087 / DQS3-9A1)</name>
    <name type="common">Amycolicicoccus subflavus</name>
    <dbReference type="NCBI Taxonomy" id="443218"/>
    <lineage>
        <taxon>Bacteria</taxon>
        <taxon>Bacillati</taxon>
        <taxon>Actinomycetota</taxon>
        <taxon>Actinomycetes</taxon>
        <taxon>Mycobacteriales</taxon>
        <taxon>Hoyosellaceae</taxon>
        <taxon>Hoyosella</taxon>
    </lineage>
</organism>
<dbReference type="PANTHER" id="PTHR30055:SF234">
    <property type="entry name" value="HTH-TYPE TRANSCRIPTIONAL REGULATOR BETI"/>
    <property type="match status" value="1"/>
</dbReference>
<evidence type="ECO:0000313" key="6">
    <source>
        <dbReference type="EMBL" id="AEF42233.1"/>
    </source>
</evidence>
<dbReference type="SUPFAM" id="SSF46689">
    <property type="entry name" value="Homeodomain-like"/>
    <property type="match status" value="1"/>
</dbReference>